<keyword evidence="2" id="KW-1185">Reference proteome</keyword>
<accession>A0A1V9FPU7</accession>
<dbReference type="AlphaFoldDB" id="A0A1V9FPU7"/>
<dbReference type="EMBL" id="LVYD01000064">
    <property type="protein sequence ID" value="OQP60350.1"/>
    <property type="molecule type" value="Genomic_DNA"/>
</dbReference>
<reference evidence="1 2" key="1">
    <citation type="submission" date="2016-03" db="EMBL/GenBank/DDBJ databases">
        <title>Niastella vici sp. nov., isolated from farmland soil.</title>
        <authorList>
            <person name="Chen L."/>
            <person name="Wang D."/>
            <person name="Yang S."/>
            <person name="Wang G."/>
        </authorList>
    </citation>
    <scope>NUCLEOTIDE SEQUENCE [LARGE SCALE GENOMIC DNA]</scope>
    <source>
        <strain evidence="1 2">DJ57</strain>
    </source>
</reference>
<sequence length="387" mass="45709">MGVEKLENKNQRKTFYKNAAKLIGGAPGTAQNKFSKKKITLKPNDFKNFYNQATVFFKKEIPDEEFQIKRDLFNQWIVGINKSHKSKLPHESINISNDEGQSPFTYTNLEKDIHFILAELNSFYDKFPKTREYFMESWAFAKWRNALNDRLNLEEVFNNHFPEDLLQDRYLGSETSSGLQNYLEYQNHLFLQNNWFEIFTRENEKIASRKINIGTHTHLRNYYESGLNGSYFDEEIEIGKRRSSGDFYYDLRSRLLIFYKKLNKYHPYNLKKHNPAIEESIMGFVFIIPHVISDFYKGYMISVSHSSEIKCTLAVCKEIENKENRSFNYSEHNFDTYDISFKIKSFLKETENDYPKGLMPEDAIIAIIKLLGLAGKKTSDLKLKFKR</sequence>
<organism evidence="1 2">
    <name type="scientific">Niastella vici</name>
    <dbReference type="NCBI Taxonomy" id="1703345"/>
    <lineage>
        <taxon>Bacteria</taxon>
        <taxon>Pseudomonadati</taxon>
        <taxon>Bacteroidota</taxon>
        <taxon>Chitinophagia</taxon>
        <taxon>Chitinophagales</taxon>
        <taxon>Chitinophagaceae</taxon>
        <taxon>Niastella</taxon>
    </lineage>
</organism>
<proteinExistence type="predicted"/>
<gene>
    <name evidence="1" type="ORF">A3860_33770</name>
</gene>
<evidence type="ECO:0000313" key="1">
    <source>
        <dbReference type="EMBL" id="OQP60350.1"/>
    </source>
</evidence>
<name>A0A1V9FPU7_9BACT</name>
<comment type="caution">
    <text evidence="1">The sequence shown here is derived from an EMBL/GenBank/DDBJ whole genome shotgun (WGS) entry which is preliminary data.</text>
</comment>
<protein>
    <submittedName>
        <fullName evidence="1">Uncharacterized protein</fullName>
    </submittedName>
</protein>
<evidence type="ECO:0000313" key="2">
    <source>
        <dbReference type="Proteomes" id="UP000192796"/>
    </source>
</evidence>
<dbReference type="Proteomes" id="UP000192796">
    <property type="component" value="Unassembled WGS sequence"/>
</dbReference>